<feature type="compositionally biased region" description="Basic and acidic residues" evidence="1">
    <location>
        <begin position="458"/>
        <end position="481"/>
    </location>
</feature>
<evidence type="ECO:0000313" key="2">
    <source>
        <dbReference type="EMBL" id="PNS20710.1"/>
    </source>
</evidence>
<keyword evidence="3" id="KW-1185">Reference proteome</keyword>
<dbReference type="STRING" id="2082308.A0A2K1R0G0"/>
<feature type="compositionally biased region" description="Basic residues" evidence="1">
    <location>
        <begin position="541"/>
        <end position="551"/>
    </location>
</feature>
<feature type="region of interest" description="Disordered" evidence="1">
    <location>
        <begin position="458"/>
        <end position="551"/>
    </location>
</feature>
<proteinExistence type="predicted"/>
<dbReference type="OrthoDB" id="5876363at2759"/>
<dbReference type="EMBL" id="NKHZ01000018">
    <property type="protein sequence ID" value="PNS20710.1"/>
    <property type="molecule type" value="Genomic_DNA"/>
</dbReference>
<feature type="compositionally biased region" description="Basic and acidic residues" evidence="1">
    <location>
        <begin position="28"/>
        <end position="50"/>
    </location>
</feature>
<evidence type="ECO:0000256" key="1">
    <source>
        <dbReference type="SAM" id="MobiDB-lite"/>
    </source>
</evidence>
<name>A0A2K1R0G0_9PEZI</name>
<accession>A0A2K1R0G0</accession>
<reference evidence="2 3" key="1">
    <citation type="submission" date="2017-06" db="EMBL/GenBank/DDBJ databases">
        <title>Draft genome sequence of a variant of Elsinoe murrayae.</title>
        <authorList>
            <person name="Cheng Q."/>
        </authorList>
    </citation>
    <scope>NUCLEOTIDE SEQUENCE [LARGE SCALE GENOMIC DNA]</scope>
    <source>
        <strain evidence="2 3">CQ-2017a</strain>
    </source>
</reference>
<feature type="region of interest" description="Disordered" evidence="1">
    <location>
        <begin position="263"/>
        <end position="347"/>
    </location>
</feature>
<dbReference type="Proteomes" id="UP000243797">
    <property type="component" value="Unassembled WGS sequence"/>
</dbReference>
<sequence length="551" mass="59467">MPSAVGKAKSRSSRFSSPLARNGSSAVRRQDADWLEPNVKETKASYEDHGGAAFGVLEDMQPLGQKPNAKVKARVKPEPLRKTLGKSMGALHDHNVTPEGTPSVETPRSASVPQEEAANVPLPTLEEATDDDYTPSMAKKTAKARRVRGSSGISDLVKTASPSAPPTAPSVREPSATTPVPSTRMSDLSPEELDRINFEAVVESAEKRARALGDEAFGAALRQIFLESQTNEHYAHLLRAILLQTATSEDKVDFTTAVRRAKRTLRRALPPRPISEAESSVHTATPKSHSQRPAPAHPSIEADKQQPIKLRLGHRRNGSESSNVNGGRVVRSTRSRRHSPSPSLTPVAADVDAMDITEVTQLASAAPDVEHASSQRSNSSDLERVVSGLHTNGNALEADSEVTESLSIGSGLHLAPADSRFAALENSEVKKSLKRSPVDAGLEAAHTDVVETAKRRKLTEGLYRDPPRDKITESHIRESVEGTRSLRNRDLVNHRPTLKLTNGTSNLRHKRGREPSDSPLSDMSLSPPPVLDPPTDASTSHGKKKAKTKQS</sequence>
<feature type="region of interest" description="Disordered" evidence="1">
    <location>
        <begin position="1"/>
        <end position="189"/>
    </location>
</feature>
<feature type="compositionally biased region" description="Polar residues" evidence="1">
    <location>
        <begin position="98"/>
        <end position="112"/>
    </location>
</feature>
<dbReference type="AlphaFoldDB" id="A0A2K1R0G0"/>
<protein>
    <submittedName>
        <fullName evidence="2">Uncharacterized protein</fullName>
    </submittedName>
</protein>
<dbReference type="InParanoid" id="A0A2K1R0G0"/>
<comment type="caution">
    <text evidence="2">The sequence shown here is derived from an EMBL/GenBank/DDBJ whole genome shotgun (WGS) entry which is preliminary data.</text>
</comment>
<organism evidence="2 3">
    <name type="scientific">Sphaceloma murrayae</name>
    <dbReference type="NCBI Taxonomy" id="2082308"/>
    <lineage>
        <taxon>Eukaryota</taxon>
        <taxon>Fungi</taxon>
        <taxon>Dikarya</taxon>
        <taxon>Ascomycota</taxon>
        <taxon>Pezizomycotina</taxon>
        <taxon>Dothideomycetes</taxon>
        <taxon>Dothideomycetidae</taxon>
        <taxon>Myriangiales</taxon>
        <taxon>Elsinoaceae</taxon>
        <taxon>Sphaceloma</taxon>
    </lineage>
</organism>
<feature type="compositionally biased region" description="Polar residues" evidence="1">
    <location>
        <begin position="277"/>
        <end position="288"/>
    </location>
</feature>
<feature type="compositionally biased region" description="Polar residues" evidence="1">
    <location>
        <begin position="175"/>
        <end position="186"/>
    </location>
</feature>
<evidence type="ECO:0000313" key="3">
    <source>
        <dbReference type="Proteomes" id="UP000243797"/>
    </source>
</evidence>
<gene>
    <name evidence="2" type="ORF">CAC42_2955</name>
</gene>